<reference evidence="1" key="1">
    <citation type="submission" date="2024-09" db="EMBL/GenBank/DDBJ databases">
        <title>Black Yeasts Isolated from many extreme environments.</title>
        <authorList>
            <person name="Coleine C."/>
            <person name="Stajich J.E."/>
            <person name="Selbmann L."/>
        </authorList>
    </citation>
    <scope>NUCLEOTIDE SEQUENCE</scope>
    <source>
        <strain evidence="1">CCFEE 5737</strain>
    </source>
</reference>
<proteinExistence type="predicted"/>
<dbReference type="Proteomes" id="UP001186974">
    <property type="component" value="Unassembled WGS sequence"/>
</dbReference>
<feature type="non-terminal residue" evidence="1">
    <location>
        <position position="1"/>
    </location>
</feature>
<keyword evidence="2" id="KW-1185">Reference proteome</keyword>
<protein>
    <submittedName>
        <fullName evidence="1">Uncharacterized protein</fullName>
    </submittedName>
</protein>
<organism evidence="1 2">
    <name type="scientific">Coniosporium uncinatum</name>
    <dbReference type="NCBI Taxonomy" id="93489"/>
    <lineage>
        <taxon>Eukaryota</taxon>
        <taxon>Fungi</taxon>
        <taxon>Dikarya</taxon>
        <taxon>Ascomycota</taxon>
        <taxon>Pezizomycotina</taxon>
        <taxon>Dothideomycetes</taxon>
        <taxon>Dothideomycetes incertae sedis</taxon>
        <taxon>Coniosporium</taxon>
    </lineage>
</organism>
<gene>
    <name evidence="1" type="ORF">LTS18_007450</name>
</gene>
<dbReference type="EMBL" id="JAWDJW010008207">
    <property type="protein sequence ID" value="KAK3060905.1"/>
    <property type="molecule type" value="Genomic_DNA"/>
</dbReference>
<evidence type="ECO:0000313" key="2">
    <source>
        <dbReference type="Proteomes" id="UP001186974"/>
    </source>
</evidence>
<comment type="caution">
    <text evidence="1">The sequence shown here is derived from an EMBL/GenBank/DDBJ whole genome shotgun (WGS) entry which is preliminary data.</text>
</comment>
<accession>A0ACC3D2M4</accession>
<sequence length="284" mass="31520">RSVREIKLLLDELEGGDETLPLDADIGQWEQKQDSESWLDINYEDFERELAGKGGEDGGSAGEKRGFGDRGAQENLRKMVERFEAFMKDEDAGAEGVDDMDFDDDEDQNEDDEDDTEEEEGGEVKFDEEAFAKMMRELMGLPLDGSADPYPTESGASRVVDEVPTEDEQDYDEIKKVSEQIEAELREAGALKLDPTRGKLATTERALKGKAKQSEQQGKVAELDDDDDDNVEVDDEEPVDIDFNLAKNLLESLKGQGGMAGPAGNLMGMMGVNMPRDEDEDEDE</sequence>
<name>A0ACC3D2M4_9PEZI</name>
<evidence type="ECO:0000313" key="1">
    <source>
        <dbReference type="EMBL" id="KAK3060905.1"/>
    </source>
</evidence>